<dbReference type="SMART" id="SM00228">
    <property type="entry name" value="PDZ"/>
    <property type="match status" value="1"/>
</dbReference>
<dbReference type="GO" id="GO:0007165">
    <property type="term" value="P:signal transduction"/>
    <property type="evidence" value="ECO:0007669"/>
    <property type="project" value="TreeGrafter"/>
</dbReference>
<dbReference type="InterPro" id="IPR041489">
    <property type="entry name" value="PDZ_6"/>
</dbReference>
<dbReference type="GO" id="GO:0006508">
    <property type="term" value="P:proteolysis"/>
    <property type="evidence" value="ECO:0007669"/>
    <property type="project" value="UniProtKB-KW"/>
</dbReference>
<dbReference type="GO" id="GO:0004175">
    <property type="term" value="F:endopeptidase activity"/>
    <property type="evidence" value="ECO:0007669"/>
    <property type="project" value="TreeGrafter"/>
</dbReference>
<protein>
    <submittedName>
        <fullName evidence="6">PDZ domain-containing protein</fullName>
    </submittedName>
</protein>
<dbReference type="EMBL" id="WBMS02000001">
    <property type="protein sequence ID" value="MVZ98897.1"/>
    <property type="molecule type" value="Genomic_DNA"/>
</dbReference>
<dbReference type="PANTHER" id="PTHR32060">
    <property type="entry name" value="TAIL-SPECIFIC PROTEASE"/>
    <property type="match status" value="1"/>
</dbReference>
<dbReference type="InterPro" id="IPR001478">
    <property type="entry name" value="PDZ"/>
</dbReference>
<dbReference type="Gene3D" id="2.30.42.10">
    <property type="match status" value="1"/>
</dbReference>
<dbReference type="SUPFAM" id="SSF52096">
    <property type="entry name" value="ClpP/crotonase"/>
    <property type="match status" value="1"/>
</dbReference>
<dbReference type="Pfam" id="PF17820">
    <property type="entry name" value="PDZ_6"/>
    <property type="match status" value="1"/>
</dbReference>
<evidence type="ECO:0000259" key="5">
    <source>
        <dbReference type="PROSITE" id="PS50106"/>
    </source>
</evidence>
<evidence type="ECO:0000256" key="1">
    <source>
        <dbReference type="ARBA" id="ARBA00009179"/>
    </source>
</evidence>
<dbReference type="AlphaFoldDB" id="A0A6I4LZ99"/>
<dbReference type="InterPro" id="IPR004447">
    <property type="entry name" value="Peptidase_S41A"/>
</dbReference>
<dbReference type="CDD" id="cd07560">
    <property type="entry name" value="Peptidase_S41_CPP"/>
    <property type="match status" value="1"/>
</dbReference>
<dbReference type="PANTHER" id="PTHR32060:SF30">
    <property type="entry name" value="CARBOXY-TERMINAL PROCESSING PROTEASE CTPA"/>
    <property type="match status" value="1"/>
</dbReference>
<dbReference type="SMART" id="SM00245">
    <property type="entry name" value="TSPc"/>
    <property type="match status" value="1"/>
</dbReference>
<keyword evidence="2" id="KW-0645">Protease</keyword>
<dbReference type="InterPro" id="IPR029045">
    <property type="entry name" value="ClpP/crotonase-like_dom_sf"/>
</dbReference>
<gene>
    <name evidence="6" type="ORF">F8568_000560</name>
</gene>
<dbReference type="Pfam" id="PF03572">
    <property type="entry name" value="Peptidase_S41"/>
    <property type="match status" value="1"/>
</dbReference>
<dbReference type="GO" id="GO:0008236">
    <property type="term" value="F:serine-type peptidase activity"/>
    <property type="evidence" value="ECO:0007669"/>
    <property type="project" value="UniProtKB-KW"/>
</dbReference>
<dbReference type="SUPFAM" id="SSF50156">
    <property type="entry name" value="PDZ domain-like"/>
    <property type="match status" value="1"/>
</dbReference>
<comment type="caution">
    <text evidence="6">The sequence shown here is derived from an EMBL/GenBank/DDBJ whole genome shotgun (WGS) entry which is preliminary data.</text>
</comment>
<dbReference type="Gene3D" id="3.30.750.44">
    <property type="match status" value="1"/>
</dbReference>
<evidence type="ECO:0000256" key="3">
    <source>
        <dbReference type="ARBA" id="ARBA00022801"/>
    </source>
</evidence>
<keyword evidence="4" id="KW-0720">Serine protease</keyword>
<dbReference type="InterPro" id="IPR005151">
    <property type="entry name" value="Tail-specific_protease"/>
</dbReference>
<dbReference type="Proteomes" id="UP000462055">
    <property type="component" value="Unassembled WGS sequence"/>
</dbReference>
<comment type="similarity">
    <text evidence="1">Belongs to the peptidase S41A family.</text>
</comment>
<dbReference type="PROSITE" id="PS50106">
    <property type="entry name" value="PDZ"/>
    <property type="match status" value="1"/>
</dbReference>
<evidence type="ECO:0000256" key="2">
    <source>
        <dbReference type="ARBA" id="ARBA00022670"/>
    </source>
</evidence>
<evidence type="ECO:0000313" key="7">
    <source>
        <dbReference type="Proteomes" id="UP000462055"/>
    </source>
</evidence>
<accession>A0A6I4LZ99</accession>
<organism evidence="6 7">
    <name type="scientific">Actinomadura physcomitrii</name>
    <dbReference type="NCBI Taxonomy" id="2650748"/>
    <lineage>
        <taxon>Bacteria</taxon>
        <taxon>Bacillati</taxon>
        <taxon>Actinomycetota</taxon>
        <taxon>Actinomycetes</taxon>
        <taxon>Streptosporangiales</taxon>
        <taxon>Thermomonosporaceae</taxon>
        <taxon>Actinomadura</taxon>
    </lineage>
</organism>
<proteinExistence type="inferred from homology"/>
<dbReference type="GO" id="GO:0030288">
    <property type="term" value="C:outer membrane-bounded periplasmic space"/>
    <property type="evidence" value="ECO:0007669"/>
    <property type="project" value="TreeGrafter"/>
</dbReference>
<keyword evidence="7" id="KW-1185">Reference proteome</keyword>
<reference evidence="6" key="1">
    <citation type="submission" date="2019-12" db="EMBL/GenBank/DDBJ databases">
        <title>Actinomadura physcomitrii sp. nov., a novel actinomycete isolated from moss [Physcomitrium sphaericum (Ludw) Fuernr].</title>
        <authorList>
            <person name="Zhuang X."/>
        </authorList>
    </citation>
    <scope>NUCLEOTIDE SEQUENCE [LARGE SCALE GENOMIC DNA]</scope>
    <source>
        <strain evidence="6">LD22</strain>
    </source>
</reference>
<name>A0A6I4LZ99_9ACTN</name>
<dbReference type="Gene3D" id="3.90.226.10">
    <property type="entry name" value="2-enoyl-CoA Hydratase, Chain A, domain 1"/>
    <property type="match status" value="1"/>
</dbReference>
<dbReference type="RefSeq" id="WP_151590034.1">
    <property type="nucleotide sequence ID" value="NZ_WBMS02000001.1"/>
</dbReference>
<keyword evidence="3" id="KW-0378">Hydrolase</keyword>
<dbReference type="InterPro" id="IPR036034">
    <property type="entry name" value="PDZ_sf"/>
</dbReference>
<feature type="domain" description="PDZ" evidence="5">
    <location>
        <begin position="96"/>
        <end position="158"/>
    </location>
</feature>
<evidence type="ECO:0000313" key="6">
    <source>
        <dbReference type="EMBL" id="MVZ98897.1"/>
    </source>
</evidence>
<evidence type="ECO:0000256" key="4">
    <source>
        <dbReference type="ARBA" id="ARBA00022825"/>
    </source>
</evidence>
<sequence length="389" mass="39866">MSAPGRLLRGAAVATAILCAYGLGVLSGEGRPDRRAAAGGSVLDEAAAKIGSRAAHPVGRGELDRAAIEGMLRGLGDKWARYYPAARYDDMEGRLNGRYSGVGIWLGSADGDPRVRVASVQPGTAAARAGVLAGDIVTAVGGAPADGWDVTRVGAALRGRPGDAVELTVLRGRRTERFHLVRTPVSGGDVTVTDLPGHVRLIRVGAFTRGTGRQVRAAVTGRSPSGDPSGGVMLDLRGDPGGLLDEAVETASAFLPGGLVVTYEPRGGPAQRRTVTAPGDARVPLVVLVDAGTASAAEVVAGSLRDRDRAVIIGSRTYGKGSVQESVGLTDGSAIELTVGRYRTPGGRNLDGVGIEPDVAVSADRPPSVAEQRGRDVLRGLLATTPDKD</sequence>